<feature type="region of interest" description="Disordered" evidence="1">
    <location>
        <begin position="35"/>
        <end position="78"/>
    </location>
</feature>
<protein>
    <submittedName>
        <fullName evidence="2">Uncharacterized protein</fullName>
    </submittedName>
</protein>
<comment type="caution">
    <text evidence="2">The sequence shown here is derived from an EMBL/GenBank/DDBJ whole genome shotgun (WGS) entry which is preliminary data.</text>
</comment>
<dbReference type="Proteomes" id="UP000299102">
    <property type="component" value="Unassembled WGS sequence"/>
</dbReference>
<accession>A0A4C1T448</accession>
<feature type="compositionally biased region" description="Basic and acidic residues" evidence="1">
    <location>
        <begin position="56"/>
        <end position="78"/>
    </location>
</feature>
<name>A0A4C1T448_EUMVA</name>
<dbReference type="AlphaFoldDB" id="A0A4C1T448"/>
<keyword evidence="3" id="KW-1185">Reference proteome</keyword>
<evidence type="ECO:0000313" key="3">
    <source>
        <dbReference type="Proteomes" id="UP000299102"/>
    </source>
</evidence>
<feature type="region of interest" description="Disordered" evidence="1">
    <location>
        <begin position="1"/>
        <end position="21"/>
    </location>
</feature>
<evidence type="ECO:0000313" key="2">
    <source>
        <dbReference type="EMBL" id="GBP08976.1"/>
    </source>
</evidence>
<sequence>MSSYNQNVDKAHGARPPAHRGHCNLCRQQRAARDNCALGPSPPTHPLFGRVRRAFTRGDRDRERNATGRDETGGRERD</sequence>
<dbReference type="EMBL" id="BGZK01000033">
    <property type="protein sequence ID" value="GBP08976.1"/>
    <property type="molecule type" value="Genomic_DNA"/>
</dbReference>
<organism evidence="2 3">
    <name type="scientific">Eumeta variegata</name>
    <name type="common">Bagworm moth</name>
    <name type="synonym">Eumeta japonica</name>
    <dbReference type="NCBI Taxonomy" id="151549"/>
    <lineage>
        <taxon>Eukaryota</taxon>
        <taxon>Metazoa</taxon>
        <taxon>Ecdysozoa</taxon>
        <taxon>Arthropoda</taxon>
        <taxon>Hexapoda</taxon>
        <taxon>Insecta</taxon>
        <taxon>Pterygota</taxon>
        <taxon>Neoptera</taxon>
        <taxon>Endopterygota</taxon>
        <taxon>Lepidoptera</taxon>
        <taxon>Glossata</taxon>
        <taxon>Ditrysia</taxon>
        <taxon>Tineoidea</taxon>
        <taxon>Psychidae</taxon>
        <taxon>Oiketicinae</taxon>
        <taxon>Eumeta</taxon>
    </lineage>
</organism>
<gene>
    <name evidence="2" type="ORF">EVAR_78336_1</name>
</gene>
<evidence type="ECO:0000256" key="1">
    <source>
        <dbReference type="SAM" id="MobiDB-lite"/>
    </source>
</evidence>
<proteinExistence type="predicted"/>
<reference evidence="2 3" key="1">
    <citation type="journal article" date="2019" name="Commun. Biol.">
        <title>The bagworm genome reveals a unique fibroin gene that provides high tensile strength.</title>
        <authorList>
            <person name="Kono N."/>
            <person name="Nakamura H."/>
            <person name="Ohtoshi R."/>
            <person name="Tomita M."/>
            <person name="Numata K."/>
            <person name="Arakawa K."/>
        </authorList>
    </citation>
    <scope>NUCLEOTIDE SEQUENCE [LARGE SCALE GENOMIC DNA]</scope>
</reference>